<name>M0P4D3_9EURY</name>
<dbReference type="PATRIC" id="fig|1227482.3.peg.77"/>
<dbReference type="OrthoDB" id="221204at2157"/>
<gene>
    <name evidence="1" type="ORF">C469_00365</name>
</gene>
<dbReference type="Proteomes" id="UP000011650">
    <property type="component" value="Unassembled WGS sequence"/>
</dbReference>
<accession>M0P4D3</accession>
<proteinExistence type="predicted"/>
<dbReference type="EMBL" id="AOJG01000001">
    <property type="protein sequence ID" value="EMA64663.1"/>
    <property type="molecule type" value="Genomic_DNA"/>
</dbReference>
<dbReference type="STRING" id="1227482.C469_00365"/>
<comment type="caution">
    <text evidence="1">The sequence shown here is derived from an EMBL/GenBank/DDBJ whole genome shotgun (WGS) entry which is preliminary data.</text>
</comment>
<reference evidence="1 2" key="1">
    <citation type="journal article" date="2014" name="PLoS Genet.">
        <title>Phylogenetically driven sequencing of extremely halophilic archaea reveals strategies for static and dynamic osmo-response.</title>
        <authorList>
            <person name="Becker E.A."/>
            <person name="Seitzer P.M."/>
            <person name="Tritt A."/>
            <person name="Larsen D."/>
            <person name="Krusor M."/>
            <person name="Yao A.I."/>
            <person name="Wu D."/>
            <person name="Madern D."/>
            <person name="Eisen J.A."/>
            <person name="Darling A.E."/>
            <person name="Facciotti M.T."/>
        </authorList>
    </citation>
    <scope>NUCLEOTIDE SEQUENCE [LARGE SCALE GENOMIC DNA]</scope>
    <source>
        <strain evidence="1 2">DSM 21995</strain>
    </source>
</reference>
<protein>
    <submittedName>
        <fullName evidence="1">Uncharacterized protein</fullName>
    </submittedName>
</protein>
<evidence type="ECO:0000313" key="2">
    <source>
        <dbReference type="Proteomes" id="UP000011650"/>
    </source>
</evidence>
<evidence type="ECO:0000313" key="1">
    <source>
        <dbReference type="EMBL" id="EMA64663.1"/>
    </source>
</evidence>
<dbReference type="RefSeq" id="WP_008002798.1">
    <property type="nucleotide sequence ID" value="NZ_AOJG01000001.1"/>
</dbReference>
<keyword evidence="2" id="KW-1185">Reference proteome</keyword>
<organism evidence="1 2">
    <name type="scientific">Halorubrum lipolyticum DSM 21995</name>
    <dbReference type="NCBI Taxonomy" id="1227482"/>
    <lineage>
        <taxon>Archaea</taxon>
        <taxon>Methanobacteriati</taxon>
        <taxon>Methanobacteriota</taxon>
        <taxon>Stenosarchaea group</taxon>
        <taxon>Halobacteria</taxon>
        <taxon>Halobacteriales</taxon>
        <taxon>Haloferacaceae</taxon>
        <taxon>Halorubrum</taxon>
    </lineage>
</organism>
<sequence length="149" mass="15043">MSSSGDGLTTFINGDTSGDIPILSVANPVNWGRLGQTIGTSIIATLVVGVTNVIDTMGDVYSRIFGGLEAFIEGSTEPLGAGGYPTREGPGLIDVTLGTVASAYGDAFSYSAANYGVLSLPINVAIVLVTVYITSVGLQAAASRFFGGG</sequence>
<dbReference type="AlphaFoldDB" id="M0P4D3"/>